<evidence type="ECO:0000256" key="6">
    <source>
        <dbReference type="ARBA" id="ARBA00023098"/>
    </source>
</evidence>
<evidence type="ECO:0000256" key="4">
    <source>
        <dbReference type="ARBA" id="ARBA00022832"/>
    </source>
</evidence>
<keyword evidence="4 8" id="KW-0276">Fatty acid metabolism</keyword>
<feature type="domain" description="4'-phosphopantetheinyl transferase" evidence="9">
    <location>
        <begin position="4"/>
        <end position="112"/>
    </location>
</feature>
<gene>
    <name evidence="8" type="primary">acpS</name>
    <name evidence="10" type="ORF">HM131_19335</name>
</gene>
<comment type="function">
    <text evidence="8">Transfers the 4'-phosphopantetheine moiety from coenzyme A to a Ser of acyl-carrier-protein.</text>
</comment>
<evidence type="ECO:0000256" key="8">
    <source>
        <dbReference type="HAMAP-Rule" id="MF_00101"/>
    </source>
</evidence>
<dbReference type="GO" id="GO:0000287">
    <property type="term" value="F:magnesium ion binding"/>
    <property type="evidence" value="ECO:0007669"/>
    <property type="project" value="UniProtKB-UniRule"/>
</dbReference>
<protein>
    <recommendedName>
        <fullName evidence="8">Holo-[acyl-carrier-protein] synthase</fullName>
        <shortName evidence="8">Holo-ACP synthase</shortName>
        <ecNumber evidence="8">2.7.8.7</ecNumber>
    </recommendedName>
    <alternativeName>
        <fullName evidence="8">4'-phosphopantetheinyl transferase AcpS</fullName>
    </alternativeName>
</protein>
<name>A0A1W6A028_9BACI</name>
<dbReference type="Proteomes" id="UP000192527">
    <property type="component" value="Chromosome"/>
</dbReference>
<dbReference type="AlphaFoldDB" id="A0A1W6A028"/>
<dbReference type="HAMAP" id="MF_00101">
    <property type="entry name" value="AcpS"/>
    <property type="match status" value="1"/>
</dbReference>
<evidence type="ECO:0000259" key="9">
    <source>
        <dbReference type="Pfam" id="PF01648"/>
    </source>
</evidence>
<organism evidence="10 11">
    <name type="scientific">Halobacillus mangrovi</name>
    <dbReference type="NCBI Taxonomy" id="402384"/>
    <lineage>
        <taxon>Bacteria</taxon>
        <taxon>Bacillati</taxon>
        <taxon>Bacillota</taxon>
        <taxon>Bacilli</taxon>
        <taxon>Bacillales</taxon>
        <taxon>Bacillaceae</taxon>
        <taxon>Halobacillus</taxon>
    </lineage>
</organism>
<keyword evidence="8" id="KW-0963">Cytoplasm</keyword>
<keyword evidence="1 8" id="KW-0444">Lipid biosynthesis</keyword>
<evidence type="ECO:0000256" key="3">
    <source>
        <dbReference type="ARBA" id="ARBA00022723"/>
    </source>
</evidence>
<dbReference type="EC" id="2.7.8.7" evidence="8"/>
<proteinExistence type="inferred from homology"/>
<sequence>MIKGIGIDMVEMSRIKQSIKRNPRFVQRILTRAEHDRFVDLNEQRQIEYLSGRFAAKEAAGKAMGTGIGKLSFQDIEVLHTNDGAPDMKVKGYEYLKAWVSISHSSDYAIAQVVLEE</sequence>
<dbReference type="NCBIfam" id="TIGR00516">
    <property type="entry name" value="acpS"/>
    <property type="match status" value="1"/>
</dbReference>
<comment type="subcellular location">
    <subcellularLocation>
        <location evidence="8">Cytoplasm</location>
    </subcellularLocation>
</comment>
<dbReference type="GO" id="GO:0008897">
    <property type="term" value="F:holo-[acyl-carrier-protein] synthase activity"/>
    <property type="evidence" value="ECO:0007669"/>
    <property type="project" value="UniProtKB-UniRule"/>
</dbReference>
<dbReference type="NCBIfam" id="TIGR00556">
    <property type="entry name" value="pantethn_trn"/>
    <property type="match status" value="1"/>
</dbReference>
<comment type="similarity">
    <text evidence="8">Belongs to the P-Pant transferase superfamily. AcpS family.</text>
</comment>
<evidence type="ECO:0000256" key="7">
    <source>
        <dbReference type="ARBA" id="ARBA00023160"/>
    </source>
</evidence>
<evidence type="ECO:0000256" key="5">
    <source>
        <dbReference type="ARBA" id="ARBA00022842"/>
    </source>
</evidence>
<dbReference type="Gene3D" id="3.90.470.20">
    <property type="entry name" value="4'-phosphopantetheinyl transferase domain"/>
    <property type="match status" value="1"/>
</dbReference>
<evidence type="ECO:0000313" key="11">
    <source>
        <dbReference type="Proteomes" id="UP000192527"/>
    </source>
</evidence>
<evidence type="ECO:0000256" key="1">
    <source>
        <dbReference type="ARBA" id="ARBA00022516"/>
    </source>
</evidence>
<feature type="binding site" evidence="8">
    <location>
        <position position="8"/>
    </location>
    <ligand>
        <name>Mg(2+)</name>
        <dbReference type="ChEBI" id="CHEBI:18420"/>
    </ligand>
</feature>
<keyword evidence="5 8" id="KW-0460">Magnesium</keyword>
<dbReference type="EMBL" id="CP020772">
    <property type="protein sequence ID" value="ARI78841.1"/>
    <property type="molecule type" value="Genomic_DNA"/>
</dbReference>
<keyword evidence="6 8" id="KW-0443">Lipid metabolism</keyword>
<keyword evidence="2 8" id="KW-0808">Transferase</keyword>
<dbReference type="GO" id="GO:0006633">
    <property type="term" value="P:fatty acid biosynthetic process"/>
    <property type="evidence" value="ECO:0007669"/>
    <property type="project" value="UniProtKB-UniRule"/>
</dbReference>
<dbReference type="KEGG" id="hmn:HM131_19335"/>
<dbReference type="InterPro" id="IPR004568">
    <property type="entry name" value="Ppantetheine-prot_Trfase_dom"/>
</dbReference>
<comment type="cofactor">
    <cofactor evidence="8">
        <name>Mg(2+)</name>
        <dbReference type="ChEBI" id="CHEBI:18420"/>
    </cofactor>
</comment>
<evidence type="ECO:0000313" key="10">
    <source>
        <dbReference type="EMBL" id="ARI78841.1"/>
    </source>
</evidence>
<dbReference type="SUPFAM" id="SSF56214">
    <property type="entry name" value="4'-phosphopantetheinyl transferase"/>
    <property type="match status" value="1"/>
</dbReference>
<dbReference type="InterPro" id="IPR037143">
    <property type="entry name" value="4-PPantetheinyl_Trfase_dom_sf"/>
</dbReference>
<keyword evidence="3 8" id="KW-0479">Metal-binding</keyword>
<accession>A0A1W6A028</accession>
<dbReference type="Pfam" id="PF01648">
    <property type="entry name" value="ACPS"/>
    <property type="match status" value="1"/>
</dbReference>
<dbReference type="GO" id="GO:0005737">
    <property type="term" value="C:cytoplasm"/>
    <property type="evidence" value="ECO:0007669"/>
    <property type="project" value="UniProtKB-SubCell"/>
</dbReference>
<dbReference type="InterPro" id="IPR008278">
    <property type="entry name" value="4-PPantetheinyl_Trfase_dom"/>
</dbReference>
<evidence type="ECO:0000256" key="2">
    <source>
        <dbReference type="ARBA" id="ARBA00022679"/>
    </source>
</evidence>
<feature type="binding site" evidence="8">
    <location>
        <position position="58"/>
    </location>
    <ligand>
        <name>Mg(2+)</name>
        <dbReference type="ChEBI" id="CHEBI:18420"/>
    </ligand>
</feature>
<keyword evidence="7 8" id="KW-0275">Fatty acid biosynthesis</keyword>
<dbReference type="InterPro" id="IPR002582">
    <property type="entry name" value="ACPS"/>
</dbReference>
<keyword evidence="11" id="KW-1185">Reference proteome</keyword>
<reference evidence="10 11" key="1">
    <citation type="submission" date="2017-04" db="EMBL/GenBank/DDBJ databases">
        <title>The whole genome sequencing and assembly of Halobacillus mangrovi strain.</title>
        <authorList>
            <person name="Lee S.-J."/>
            <person name="Park M.-K."/>
            <person name="Kim J.-Y."/>
            <person name="Lee Y.-J."/>
            <person name="Yi H."/>
            <person name="Bahn Y.-S."/>
            <person name="Kim J.F."/>
            <person name="Lee D.-W."/>
        </authorList>
    </citation>
    <scope>NUCLEOTIDE SEQUENCE [LARGE SCALE GENOMIC DNA]</scope>
    <source>
        <strain evidence="10 11">KTB 131</strain>
    </source>
</reference>
<dbReference type="STRING" id="402384.HM131_19335"/>
<comment type="catalytic activity">
    <reaction evidence="8">
        <text>apo-[ACP] + CoA = holo-[ACP] + adenosine 3',5'-bisphosphate + H(+)</text>
        <dbReference type="Rhea" id="RHEA:12068"/>
        <dbReference type="Rhea" id="RHEA-COMP:9685"/>
        <dbReference type="Rhea" id="RHEA-COMP:9690"/>
        <dbReference type="ChEBI" id="CHEBI:15378"/>
        <dbReference type="ChEBI" id="CHEBI:29999"/>
        <dbReference type="ChEBI" id="CHEBI:57287"/>
        <dbReference type="ChEBI" id="CHEBI:58343"/>
        <dbReference type="ChEBI" id="CHEBI:64479"/>
        <dbReference type="EC" id="2.7.8.7"/>
    </reaction>
</comment>
<dbReference type="OrthoDB" id="517356at2"/>